<dbReference type="Gene3D" id="1.10.600.10">
    <property type="entry name" value="Farnesyl Diphosphate Synthase"/>
    <property type="match status" value="1"/>
</dbReference>
<evidence type="ECO:0000256" key="4">
    <source>
        <dbReference type="ARBA" id="ARBA00022842"/>
    </source>
</evidence>
<comment type="caution">
    <text evidence="8">The sequence shown here is derived from an EMBL/GenBank/DDBJ whole genome shotgun (WGS) entry which is preliminary data.</text>
</comment>
<evidence type="ECO:0000256" key="5">
    <source>
        <dbReference type="ARBA" id="ARBA00033740"/>
    </source>
</evidence>
<comment type="cofactor">
    <cofactor evidence="1">
        <name>Mg(2+)</name>
        <dbReference type="ChEBI" id="CHEBI:18420"/>
    </cofactor>
</comment>
<evidence type="ECO:0000313" key="9">
    <source>
        <dbReference type="Proteomes" id="UP001431783"/>
    </source>
</evidence>
<dbReference type="PROSITE" id="PS00723">
    <property type="entry name" value="POLYPRENYL_SYNTHASE_1"/>
    <property type="match status" value="1"/>
</dbReference>
<dbReference type="InterPro" id="IPR039702">
    <property type="entry name" value="FPS1-like"/>
</dbReference>
<accession>A0AAW1UYH3</accession>
<name>A0AAW1UYH3_9CUCU</name>
<keyword evidence="3" id="KW-0479">Metal-binding</keyword>
<comment type="similarity">
    <text evidence="7">Belongs to the FPP/GGPP synthase family.</text>
</comment>
<evidence type="ECO:0000256" key="6">
    <source>
        <dbReference type="ARBA" id="ARBA00034546"/>
    </source>
</evidence>
<evidence type="ECO:0000313" key="8">
    <source>
        <dbReference type="EMBL" id="KAK9886200.1"/>
    </source>
</evidence>
<gene>
    <name evidence="8" type="ORF">WA026_015720</name>
</gene>
<dbReference type="Pfam" id="PF00348">
    <property type="entry name" value="polyprenyl_synt"/>
    <property type="match status" value="1"/>
</dbReference>
<evidence type="ECO:0000256" key="3">
    <source>
        <dbReference type="ARBA" id="ARBA00022723"/>
    </source>
</evidence>
<reference evidence="8 9" key="1">
    <citation type="submission" date="2023-03" db="EMBL/GenBank/DDBJ databases">
        <title>Genome insight into feeding habits of ladybird beetles.</title>
        <authorList>
            <person name="Li H.-S."/>
            <person name="Huang Y.-H."/>
            <person name="Pang H."/>
        </authorList>
    </citation>
    <scope>NUCLEOTIDE SEQUENCE [LARGE SCALE GENOMIC DNA]</scope>
    <source>
        <strain evidence="8">SYSU_2023b</strain>
        <tissue evidence="8">Whole body</tissue>
    </source>
</reference>
<organism evidence="8 9">
    <name type="scientific">Henosepilachna vigintioctopunctata</name>
    <dbReference type="NCBI Taxonomy" id="420089"/>
    <lineage>
        <taxon>Eukaryota</taxon>
        <taxon>Metazoa</taxon>
        <taxon>Ecdysozoa</taxon>
        <taxon>Arthropoda</taxon>
        <taxon>Hexapoda</taxon>
        <taxon>Insecta</taxon>
        <taxon>Pterygota</taxon>
        <taxon>Neoptera</taxon>
        <taxon>Endopterygota</taxon>
        <taxon>Coleoptera</taxon>
        <taxon>Polyphaga</taxon>
        <taxon>Cucujiformia</taxon>
        <taxon>Coccinelloidea</taxon>
        <taxon>Coccinellidae</taxon>
        <taxon>Epilachninae</taxon>
        <taxon>Epilachnini</taxon>
        <taxon>Henosepilachna</taxon>
    </lineage>
</organism>
<keyword evidence="4" id="KW-0460">Magnesium</keyword>
<dbReference type="GO" id="GO:0045337">
    <property type="term" value="P:farnesyl diphosphate biosynthetic process"/>
    <property type="evidence" value="ECO:0007669"/>
    <property type="project" value="TreeGrafter"/>
</dbReference>
<dbReference type="GO" id="GO:0004337">
    <property type="term" value="F:(2E,6E)-farnesyl diphosphate synthase activity"/>
    <property type="evidence" value="ECO:0007669"/>
    <property type="project" value="TreeGrafter"/>
</dbReference>
<dbReference type="InterPro" id="IPR000092">
    <property type="entry name" value="Polyprenyl_synt"/>
</dbReference>
<dbReference type="EMBL" id="JARQZJ010000099">
    <property type="protein sequence ID" value="KAK9886200.1"/>
    <property type="molecule type" value="Genomic_DNA"/>
</dbReference>
<dbReference type="PANTHER" id="PTHR11525:SF0">
    <property type="entry name" value="FARNESYL PYROPHOSPHATE SYNTHASE"/>
    <property type="match status" value="1"/>
</dbReference>
<dbReference type="SUPFAM" id="SSF48576">
    <property type="entry name" value="Terpenoid synthases"/>
    <property type="match status" value="1"/>
</dbReference>
<dbReference type="GO" id="GO:0046872">
    <property type="term" value="F:metal ion binding"/>
    <property type="evidence" value="ECO:0007669"/>
    <property type="project" value="UniProtKB-KW"/>
</dbReference>
<evidence type="ECO:0000256" key="7">
    <source>
        <dbReference type="RuleBase" id="RU004466"/>
    </source>
</evidence>
<sequence length="385" mass="44912">MIRSQMKFLKSVFSSTRIRSLEHMVDSDNNIFNEKPIREPVNMKILPNHYLKQFRAYYPKIVKEITDGKLITDINAVNDRIALVMDYTVPNGRQTRGSIFIASYNFITGKNWTSEDERREIYLLAWCIELLTSYILIIDDILDNSEKRRGKTSWFKIDTVGLNALNDATLIQMSIFKLLYKQLSNHAHYKELVNVFVEATLKTAVGQLMDCDNKNFELFTMNRFNEIAINKTGYYCFYFPVVLAMFASNRPDLDFHQSGLEVFKDLGIFYQLQNDYMDCYVGNSGSDIQEKKCSWLLAKALEKASPEQKEILVTHCGKWDTNSVDNVKQVYEELGLRKSFSSEVEESYKKINEYINTNVKHETSRKLLKRLTQVCLGYKSYLLRE</sequence>
<dbReference type="GO" id="GO:0004161">
    <property type="term" value="F:dimethylallyltranstransferase activity"/>
    <property type="evidence" value="ECO:0007669"/>
    <property type="project" value="TreeGrafter"/>
</dbReference>
<comment type="pathway">
    <text evidence="5">Pheromone biosynthesis.</text>
</comment>
<dbReference type="Proteomes" id="UP001431783">
    <property type="component" value="Unassembled WGS sequence"/>
</dbReference>
<protein>
    <recommendedName>
        <fullName evidence="6">Farnesyl pyrophosphate synthase</fullName>
    </recommendedName>
</protein>
<dbReference type="GO" id="GO:0005737">
    <property type="term" value="C:cytoplasm"/>
    <property type="evidence" value="ECO:0007669"/>
    <property type="project" value="TreeGrafter"/>
</dbReference>
<keyword evidence="9" id="KW-1185">Reference proteome</keyword>
<dbReference type="InterPro" id="IPR008949">
    <property type="entry name" value="Isoprenoid_synthase_dom_sf"/>
</dbReference>
<dbReference type="InterPro" id="IPR033749">
    <property type="entry name" value="Polyprenyl_synt_CS"/>
</dbReference>
<dbReference type="AlphaFoldDB" id="A0AAW1UYH3"/>
<keyword evidence="2 7" id="KW-0808">Transferase</keyword>
<dbReference type="PANTHER" id="PTHR11525">
    <property type="entry name" value="FARNESYL-PYROPHOSPHATE SYNTHETASE"/>
    <property type="match status" value="1"/>
</dbReference>
<dbReference type="SFLD" id="SFLDS00005">
    <property type="entry name" value="Isoprenoid_Synthase_Type_I"/>
    <property type="match status" value="1"/>
</dbReference>
<evidence type="ECO:0000256" key="1">
    <source>
        <dbReference type="ARBA" id="ARBA00001946"/>
    </source>
</evidence>
<proteinExistence type="inferred from homology"/>
<evidence type="ECO:0000256" key="2">
    <source>
        <dbReference type="ARBA" id="ARBA00022679"/>
    </source>
</evidence>
<dbReference type="GO" id="GO:0042811">
    <property type="term" value="P:pheromone biosynthetic process"/>
    <property type="evidence" value="ECO:0007669"/>
    <property type="project" value="UniProtKB-ARBA"/>
</dbReference>